<dbReference type="AlphaFoldDB" id="A0A398ABQ5"/>
<gene>
    <name evidence="1" type="ORF">BRARA_B01394</name>
</gene>
<dbReference type="EMBL" id="CM010629">
    <property type="protein sequence ID" value="RID74288.1"/>
    <property type="molecule type" value="Genomic_DNA"/>
</dbReference>
<evidence type="ECO:0000313" key="1">
    <source>
        <dbReference type="EMBL" id="RID74288.1"/>
    </source>
</evidence>
<name>A0A398ABQ5_BRACM</name>
<evidence type="ECO:0000313" key="2">
    <source>
        <dbReference type="Proteomes" id="UP000264353"/>
    </source>
</evidence>
<protein>
    <submittedName>
        <fullName evidence="1">Uncharacterized protein</fullName>
    </submittedName>
</protein>
<reference evidence="1 2" key="1">
    <citation type="submission" date="2018-06" db="EMBL/GenBank/DDBJ databases">
        <title>WGS assembly of Brassica rapa FPsc.</title>
        <authorList>
            <person name="Bowman J."/>
            <person name="Kohchi T."/>
            <person name="Yamato K."/>
            <person name="Jenkins J."/>
            <person name="Shu S."/>
            <person name="Ishizaki K."/>
            <person name="Yamaoka S."/>
            <person name="Nishihama R."/>
            <person name="Nakamura Y."/>
            <person name="Berger F."/>
            <person name="Adam C."/>
            <person name="Aki S."/>
            <person name="Althoff F."/>
            <person name="Araki T."/>
            <person name="Arteaga-Vazquez M."/>
            <person name="Balasubrmanian S."/>
            <person name="Bauer D."/>
            <person name="Boehm C."/>
            <person name="Briginshaw L."/>
            <person name="Caballero-Perez J."/>
            <person name="Catarino B."/>
            <person name="Chen F."/>
            <person name="Chiyoda S."/>
            <person name="Chovatia M."/>
            <person name="Davies K."/>
            <person name="Delmans M."/>
            <person name="Demura T."/>
            <person name="Dierschke T."/>
            <person name="Dolan L."/>
            <person name="Dorantes-Acosta A."/>
            <person name="Eklund D."/>
            <person name="Florent S."/>
            <person name="Flores-Sandoval E."/>
            <person name="Fujiyama A."/>
            <person name="Fukuzawa H."/>
            <person name="Galik B."/>
            <person name="Grimanelli D."/>
            <person name="Grimwood J."/>
            <person name="Grossniklaus U."/>
            <person name="Hamada T."/>
            <person name="Haseloff J."/>
            <person name="Hetherington A."/>
            <person name="Higo A."/>
            <person name="Hirakawa Y."/>
            <person name="Hundley H."/>
            <person name="Ikeda Y."/>
            <person name="Inoue K."/>
            <person name="Inoue S."/>
            <person name="Ishida S."/>
            <person name="Jia Q."/>
            <person name="Kakita M."/>
            <person name="Kanazawa T."/>
            <person name="Kawai Y."/>
            <person name="Kawashima T."/>
            <person name="Kennedy M."/>
            <person name="Kinose K."/>
            <person name="Kinoshita T."/>
            <person name="Kohara Y."/>
            <person name="Koide E."/>
            <person name="Komatsu K."/>
            <person name="Kopischke S."/>
            <person name="Kubo M."/>
            <person name="Kyozuka J."/>
            <person name="Lagercrantz U."/>
            <person name="Lin S."/>
            <person name="Lindquist E."/>
            <person name="Lipzen A."/>
            <person name="Lu C."/>
            <person name="Luna E."/>
            <person name="Martienssen R."/>
            <person name="Minamino N."/>
            <person name="Mizutani M."/>
            <person name="Mizutani M."/>
            <person name="Mochizuki N."/>
            <person name="Monte I."/>
            <person name="Mosher R."/>
            <person name="Nagasaki H."/>
            <person name="Nakagami H."/>
            <person name="Naramoto S."/>
            <person name="Nishitani K."/>
            <person name="Ohtani M."/>
            <person name="Okamoto T."/>
            <person name="Okumura M."/>
            <person name="Phillips J."/>
            <person name="Pollak B."/>
            <person name="Reinders A."/>
            <person name="Roevekamp M."/>
            <person name="Sano R."/>
            <person name="Sawa S."/>
            <person name="Schmid M."/>
            <person name="Shirakawa M."/>
            <person name="Solano R."/>
            <person name="Spunde A."/>
            <person name="Suetsugu N."/>
            <person name="Sugano S."/>
            <person name="Sugiyama A."/>
            <person name="Sun R."/>
            <person name="Suzuki Y."/>
            <person name="Takenaka M."/>
            <person name="Takezawa D."/>
            <person name="Tomogane H."/>
            <person name="Tsuzuki M."/>
            <person name="Ueda T."/>
            <person name="Umeda M."/>
            <person name="Ward J."/>
            <person name="Watanabe Y."/>
            <person name="Yazaki K."/>
            <person name="Yokoyama R."/>
            <person name="Yoshitake Y."/>
            <person name="Yotsui I."/>
            <person name="Zachgo S."/>
            <person name="Schmutz J."/>
        </authorList>
    </citation>
    <scope>NUCLEOTIDE SEQUENCE [LARGE SCALE GENOMIC DNA]</scope>
    <source>
        <strain evidence="2">cv. B-3</strain>
    </source>
</reference>
<proteinExistence type="predicted"/>
<organism evidence="1 2">
    <name type="scientific">Brassica campestris</name>
    <name type="common">Field mustard</name>
    <dbReference type="NCBI Taxonomy" id="3711"/>
    <lineage>
        <taxon>Eukaryota</taxon>
        <taxon>Viridiplantae</taxon>
        <taxon>Streptophyta</taxon>
        <taxon>Embryophyta</taxon>
        <taxon>Tracheophyta</taxon>
        <taxon>Spermatophyta</taxon>
        <taxon>Magnoliopsida</taxon>
        <taxon>eudicotyledons</taxon>
        <taxon>Gunneridae</taxon>
        <taxon>Pentapetalae</taxon>
        <taxon>rosids</taxon>
        <taxon>malvids</taxon>
        <taxon>Brassicales</taxon>
        <taxon>Brassicaceae</taxon>
        <taxon>Brassiceae</taxon>
        <taxon>Brassica</taxon>
    </lineage>
</organism>
<sequence length="74" mass="8815">MENEARLVVKYQDRKTRSRFIMVASLRLNPYFQFRSFKDDSKFLQLRNVGVCEMAEENTCSDKTGSEEWMNLLL</sequence>
<dbReference type="Proteomes" id="UP000264353">
    <property type="component" value="Chromosome A2"/>
</dbReference>
<accession>A0A398ABQ5</accession>